<evidence type="ECO:0000256" key="4">
    <source>
        <dbReference type="ARBA" id="ARBA00022989"/>
    </source>
</evidence>
<proteinExistence type="predicted"/>
<dbReference type="SUPFAM" id="SSF52058">
    <property type="entry name" value="L domain-like"/>
    <property type="match status" value="1"/>
</dbReference>
<dbReference type="PANTHER" id="PTHR48063:SF103">
    <property type="entry name" value="LEUCINE-RICH RECEPTOR-LIKE KINASE FAMILY PROTEIN"/>
    <property type="match status" value="1"/>
</dbReference>
<keyword evidence="4" id="KW-1133">Transmembrane helix</keyword>
<sequence>MSNLSYVKHIDLLSCKLGPHFPIWIQKLENLTRLDISITSISDTVPPEFSKMTFDYLNLSSNNISGKIPDLSSSLGYTPTIDLSSNHSDSPIPHLPSSLTSLNLSRNKFSGDVSRNNLHGIITSCLSNLTRMAQEGFLLPPNVHPYAFLFANLAHFNLPYPNEEEYVDYAMIEWQGDEREFTRNLVLLKSIDLSSNNLTGNIPHELTNLHEPLVLNLSKNVVL</sequence>
<dbReference type="EMBL" id="OX465082">
    <property type="protein sequence ID" value="CAI9290212.1"/>
    <property type="molecule type" value="Genomic_DNA"/>
</dbReference>
<dbReference type="Gene3D" id="3.80.10.10">
    <property type="entry name" value="Ribonuclease Inhibitor"/>
    <property type="match status" value="2"/>
</dbReference>
<evidence type="ECO:0000256" key="5">
    <source>
        <dbReference type="ARBA" id="ARBA00023136"/>
    </source>
</evidence>
<dbReference type="AlphaFoldDB" id="A0AA35ZEE3"/>
<evidence type="ECO:0000256" key="1">
    <source>
        <dbReference type="ARBA" id="ARBA00004479"/>
    </source>
</evidence>
<keyword evidence="3" id="KW-0732">Signal</keyword>
<keyword evidence="8" id="KW-1185">Reference proteome</keyword>
<name>A0AA35ZEE3_LACSI</name>
<accession>A0AA35ZEE3</accession>
<dbReference type="GO" id="GO:0016020">
    <property type="term" value="C:membrane"/>
    <property type="evidence" value="ECO:0007669"/>
    <property type="project" value="UniProtKB-SubCell"/>
</dbReference>
<dbReference type="Proteomes" id="UP001177003">
    <property type="component" value="Chromosome 6"/>
</dbReference>
<evidence type="ECO:0000313" key="8">
    <source>
        <dbReference type="Proteomes" id="UP001177003"/>
    </source>
</evidence>
<keyword evidence="5" id="KW-0472">Membrane</keyword>
<protein>
    <recommendedName>
        <fullName evidence="9">Non-specific serine/threonine protein kinase</fullName>
    </recommendedName>
</protein>
<dbReference type="InterPro" id="IPR046956">
    <property type="entry name" value="RLP23-like"/>
</dbReference>
<evidence type="ECO:0000313" key="7">
    <source>
        <dbReference type="EMBL" id="CAI9290212.1"/>
    </source>
</evidence>
<comment type="subcellular location">
    <subcellularLocation>
        <location evidence="1">Membrane</location>
        <topology evidence="1">Single-pass type I membrane protein</topology>
    </subcellularLocation>
</comment>
<reference evidence="7" key="1">
    <citation type="submission" date="2023-04" db="EMBL/GenBank/DDBJ databases">
        <authorList>
            <person name="Vijverberg K."/>
            <person name="Xiong W."/>
            <person name="Schranz E."/>
        </authorList>
    </citation>
    <scope>NUCLEOTIDE SEQUENCE</scope>
</reference>
<evidence type="ECO:0000256" key="3">
    <source>
        <dbReference type="ARBA" id="ARBA00022729"/>
    </source>
</evidence>
<dbReference type="Pfam" id="PF00560">
    <property type="entry name" value="LRR_1"/>
    <property type="match status" value="4"/>
</dbReference>
<organism evidence="7 8">
    <name type="scientific">Lactuca saligna</name>
    <name type="common">Willowleaf lettuce</name>
    <dbReference type="NCBI Taxonomy" id="75948"/>
    <lineage>
        <taxon>Eukaryota</taxon>
        <taxon>Viridiplantae</taxon>
        <taxon>Streptophyta</taxon>
        <taxon>Embryophyta</taxon>
        <taxon>Tracheophyta</taxon>
        <taxon>Spermatophyta</taxon>
        <taxon>Magnoliopsida</taxon>
        <taxon>eudicotyledons</taxon>
        <taxon>Gunneridae</taxon>
        <taxon>Pentapetalae</taxon>
        <taxon>asterids</taxon>
        <taxon>campanulids</taxon>
        <taxon>Asterales</taxon>
        <taxon>Asteraceae</taxon>
        <taxon>Cichorioideae</taxon>
        <taxon>Cichorieae</taxon>
        <taxon>Lactucinae</taxon>
        <taxon>Lactuca</taxon>
    </lineage>
</organism>
<evidence type="ECO:0000256" key="2">
    <source>
        <dbReference type="ARBA" id="ARBA00022692"/>
    </source>
</evidence>
<gene>
    <name evidence="7" type="ORF">LSALG_LOCUS29417</name>
</gene>
<evidence type="ECO:0000256" key="6">
    <source>
        <dbReference type="ARBA" id="ARBA00023180"/>
    </source>
</evidence>
<dbReference type="InterPro" id="IPR032675">
    <property type="entry name" value="LRR_dom_sf"/>
</dbReference>
<keyword evidence="6" id="KW-0325">Glycoprotein</keyword>
<dbReference type="PANTHER" id="PTHR48063">
    <property type="entry name" value="LRR RECEPTOR-LIKE KINASE"/>
    <property type="match status" value="1"/>
</dbReference>
<dbReference type="InterPro" id="IPR001611">
    <property type="entry name" value="Leu-rich_rpt"/>
</dbReference>
<keyword evidence="2" id="KW-0812">Transmembrane</keyword>
<evidence type="ECO:0008006" key="9">
    <source>
        <dbReference type="Google" id="ProtNLM"/>
    </source>
</evidence>